<gene>
    <name evidence="1" type="ORF">FA09DRAFT_42420</name>
</gene>
<organism evidence="1 2">
    <name type="scientific">Tilletiopsis washingtonensis</name>
    <dbReference type="NCBI Taxonomy" id="58919"/>
    <lineage>
        <taxon>Eukaryota</taxon>
        <taxon>Fungi</taxon>
        <taxon>Dikarya</taxon>
        <taxon>Basidiomycota</taxon>
        <taxon>Ustilaginomycotina</taxon>
        <taxon>Exobasidiomycetes</taxon>
        <taxon>Entylomatales</taxon>
        <taxon>Entylomatales incertae sedis</taxon>
        <taxon>Tilletiopsis</taxon>
    </lineage>
</organism>
<reference evidence="1 2" key="1">
    <citation type="journal article" date="2018" name="Mol. Biol. Evol.">
        <title>Broad Genomic Sampling Reveals a Smut Pathogenic Ancestry of the Fungal Clade Ustilaginomycotina.</title>
        <authorList>
            <person name="Kijpornyongpan T."/>
            <person name="Mondo S.J."/>
            <person name="Barry K."/>
            <person name="Sandor L."/>
            <person name="Lee J."/>
            <person name="Lipzen A."/>
            <person name="Pangilinan J."/>
            <person name="LaButti K."/>
            <person name="Hainaut M."/>
            <person name="Henrissat B."/>
            <person name="Grigoriev I.V."/>
            <person name="Spatafora J.W."/>
            <person name="Aime M.C."/>
        </authorList>
    </citation>
    <scope>NUCLEOTIDE SEQUENCE [LARGE SCALE GENOMIC DNA]</scope>
    <source>
        <strain evidence="1 2">MCA 4186</strain>
    </source>
</reference>
<keyword evidence="2" id="KW-1185">Reference proteome</keyword>
<dbReference type="GeneID" id="37273200"/>
<evidence type="ECO:0000313" key="1">
    <source>
        <dbReference type="EMBL" id="PWN97653.1"/>
    </source>
</evidence>
<sequence length="184" mass="19819">MRSHLCLAPACGVRARHAAAAVHAHTSRTRDADKACPMWQRARGCPCSRLRRALSSCDNKTTSGVGMTAAHTRRSRSAHMLSLFHSSSACCCRDPFPCLASRRRQPTACCGLQDGRHAAFIRVRRCRAKGPPHDQPLVCPGLCLPSPLFQQADDGLPSSSIMAHCASVVPSSDAPLPHLDSDRS</sequence>
<dbReference type="RefSeq" id="XP_025597932.1">
    <property type="nucleotide sequence ID" value="XM_025745656.1"/>
</dbReference>
<dbReference type="Proteomes" id="UP000245946">
    <property type="component" value="Unassembled WGS sequence"/>
</dbReference>
<dbReference type="EMBL" id="KZ819294">
    <property type="protein sequence ID" value="PWN97653.1"/>
    <property type="molecule type" value="Genomic_DNA"/>
</dbReference>
<accession>A0A316ZBS5</accession>
<proteinExistence type="predicted"/>
<dbReference type="AlphaFoldDB" id="A0A316ZBS5"/>
<evidence type="ECO:0000313" key="2">
    <source>
        <dbReference type="Proteomes" id="UP000245946"/>
    </source>
</evidence>
<protein>
    <submittedName>
        <fullName evidence="1">Uncharacterized protein</fullName>
    </submittedName>
</protein>
<name>A0A316ZBS5_9BASI</name>